<dbReference type="SUPFAM" id="SSF82171">
    <property type="entry name" value="DPP6 N-terminal domain-like"/>
    <property type="match status" value="1"/>
</dbReference>
<dbReference type="PANTHER" id="PTHR36842">
    <property type="entry name" value="PROTEIN TOLB HOMOLOG"/>
    <property type="match status" value="1"/>
</dbReference>
<accession>A0A425XZW1</accession>
<dbReference type="Proteomes" id="UP000285794">
    <property type="component" value="Unassembled WGS sequence"/>
</dbReference>
<gene>
    <name evidence="1" type="ORF">DWB61_11275</name>
</gene>
<protein>
    <recommendedName>
        <fullName evidence="3">Bacterial surface antigen (D15) domain-containing protein</fullName>
    </recommendedName>
</protein>
<reference evidence="1 2" key="1">
    <citation type="submission" date="2018-07" db="EMBL/GenBank/DDBJ databases">
        <title>Draft genome sequence of Ancylomarina sp. M1P.</title>
        <authorList>
            <person name="Yadav S."/>
            <person name="Villanueva L."/>
            <person name="Damste J.S.S."/>
        </authorList>
    </citation>
    <scope>NUCLEOTIDE SEQUENCE [LARGE SCALE GENOMIC DNA]</scope>
    <source>
        <strain evidence="1 2">M1P</strain>
    </source>
</reference>
<comment type="caution">
    <text evidence="1">The sequence shown here is derived from an EMBL/GenBank/DDBJ whole genome shotgun (WGS) entry which is preliminary data.</text>
</comment>
<keyword evidence="2" id="KW-1185">Reference proteome</keyword>
<evidence type="ECO:0000313" key="1">
    <source>
        <dbReference type="EMBL" id="RRG20995.1"/>
    </source>
</evidence>
<sequence>MSSVSSAQYYSTGQDPANTKWKQINTTDFRIVFPAEYEAKARYLAALFQDLKNKGGKDLNHIPKKFSVILHTQSATSNGMVAWAPKRMELYGTPPQNDETQAWLDHLATHEYRHIIQIDKLERGFTRVLNAFLGQQATALVLGLYLPAWFMEGDAVCSETALSESGRGRSAEFEQELRAQLLEKGAYTYDKAALGSYKDFVPNRYTLGYYLVGKSRVHYGDDLWNTALKKIGEAPMKVNCLSTSLKRGLLNKREAFFQEMKKKQAAYLQAGFKIESLDWTEVKELNTYRDGKLMLYADVMSELQWEWQVQDSIIEKTQADALIEKKVIFTNYRYPHLDDQADLLLMKNGLADALTIVKLDAKGNEEDVFMPGFDYGTGFDYKNNKLLWSEYQAHLRWQHADKAVIVSYDMQTGNQKKYKLENNCFAPVFSADGKKILTVEVDSNGESTLLIIDEASAKPISRIAAKEQEFFMTPQWAKKDQSIVLIIQAKGAKSLVKIDITNEKRELLYQAGTTNISQLQVSDQYVFFTSSHTGIDNIFAYKWENRQVSQLTSSRFGARDPFYLPSENKLYYSDYSSDGYQPVKLDLNSCMWKVQEGDAAKFALAEQLSDQLGEKLQPDTTKLDHWQVEPYSRLAHTFNFHSWAPLFVSPDEGSIDVGISASSQNLLNTLFTTLGYKKEEGFDNGQFYLNLSYQRFFPIFNSKLEYGKASFAYFGKRENTNTEEDDTLPLDTEWRQLEWENSVTLPFNLSSGKHATFLRPKFSYTIYQFANYQTRITSPEFNPQLYNLNIADRTIEELEYQLFFSHSIKASQRDLQSPWAQFLQFDYRTSPSKDSNAGNVWSGIGQFNFPGLAKHHGISLYAGYQQRSKFNKGFGNAIKSPRGVSDLFGLDCSTISLDYRLPIAYPDWNMGALAYIKRVKMAAFIDYGMEKGEFVSDENLFQYDNRITSAGLEFTADMHVLRLPVPLNLGFRLGYENETNAVFGNFLLSYSFDF</sequence>
<dbReference type="EMBL" id="QQWG01000010">
    <property type="protein sequence ID" value="RRG20995.1"/>
    <property type="molecule type" value="Genomic_DNA"/>
</dbReference>
<evidence type="ECO:0000313" key="2">
    <source>
        <dbReference type="Proteomes" id="UP000285794"/>
    </source>
</evidence>
<dbReference type="AlphaFoldDB" id="A0A425XZW1"/>
<dbReference type="PANTHER" id="PTHR36842:SF1">
    <property type="entry name" value="PROTEIN TOLB"/>
    <property type="match status" value="1"/>
</dbReference>
<dbReference type="Gene3D" id="2.120.10.30">
    <property type="entry name" value="TolB, C-terminal domain"/>
    <property type="match status" value="1"/>
</dbReference>
<proteinExistence type="predicted"/>
<evidence type="ECO:0008006" key="3">
    <source>
        <dbReference type="Google" id="ProtNLM"/>
    </source>
</evidence>
<organism evidence="1 2">
    <name type="scientific">Ancylomarina euxinus</name>
    <dbReference type="NCBI Taxonomy" id="2283627"/>
    <lineage>
        <taxon>Bacteria</taxon>
        <taxon>Pseudomonadati</taxon>
        <taxon>Bacteroidota</taxon>
        <taxon>Bacteroidia</taxon>
        <taxon>Marinilabiliales</taxon>
        <taxon>Marinifilaceae</taxon>
        <taxon>Ancylomarina</taxon>
    </lineage>
</organism>
<dbReference type="InterPro" id="IPR011042">
    <property type="entry name" value="6-blade_b-propeller_TolB-like"/>
</dbReference>
<name>A0A425XZW1_9BACT</name>